<sequence>MDLNVYLTFRSYWNDYRPEDVSFEDLGLSQKDVKEAKARLKRSSPYKEYLADIDAFSNRGRPLGKLADLGAFTLVRHFQQQITNTDREDAAEKVIVTPIRTRSRSAALDAAAAGKQVMRQPNFQPESLVPRGPSPTESYSSSDGDPMDQESPSPSLRAANRANITH</sequence>
<dbReference type="EMBL" id="DS990643">
    <property type="protein sequence ID" value="EGC49273.1"/>
    <property type="molecule type" value="Genomic_DNA"/>
</dbReference>
<proteinExistence type="predicted"/>
<dbReference type="EMBL" id="CP069107">
    <property type="protein sequence ID" value="QSS57897.1"/>
    <property type="molecule type" value="Genomic_DNA"/>
</dbReference>
<reference evidence="3" key="2">
    <citation type="submission" date="2021-01" db="EMBL/GenBank/DDBJ databases">
        <title>Chromosome-level genome assembly of a human fungal pathogen reveals clustering of transcriptionally co-regulated genes.</title>
        <authorList>
            <person name="Voorhies M."/>
            <person name="Cohen S."/>
            <person name="Shea T.P."/>
            <person name="Petrus S."/>
            <person name="Munoz J.F."/>
            <person name="Poplawski S."/>
            <person name="Goldman W.E."/>
            <person name="Michael T."/>
            <person name="Cuomo C.A."/>
            <person name="Sil A."/>
            <person name="Beyhan S."/>
        </authorList>
    </citation>
    <scope>NUCLEOTIDE SEQUENCE</scope>
    <source>
        <strain evidence="3">H88</strain>
    </source>
</reference>
<evidence type="ECO:0000313" key="2">
    <source>
        <dbReference type="EMBL" id="EGC49273.1"/>
    </source>
</evidence>
<feature type="region of interest" description="Disordered" evidence="1">
    <location>
        <begin position="103"/>
        <end position="166"/>
    </location>
</feature>
<name>F0UTP6_AJEC8</name>
<dbReference type="AlphaFoldDB" id="F0UTP6"/>
<dbReference type="Proteomes" id="UP000008142">
    <property type="component" value="Unassembled WGS sequence"/>
</dbReference>
<reference evidence="4" key="1">
    <citation type="submission" date="2008-07" db="EMBL/GenBank/DDBJ databases">
        <title>Annotation of Ajellomyces capsulatus strain H88.</title>
        <authorList>
            <person name="Champion M."/>
            <person name="Cuomo C."/>
            <person name="Ma L.-J."/>
            <person name="Henn M.R."/>
            <person name="Sil A."/>
            <person name="Goldman B."/>
            <person name="Young S.K."/>
            <person name="Kodira C.D."/>
            <person name="Zeng Q."/>
            <person name="Koehrsen M."/>
            <person name="Alvarado L."/>
            <person name="Berlin A."/>
            <person name="Borenstein D."/>
            <person name="Chen Z."/>
            <person name="Engels R."/>
            <person name="Freedman E."/>
            <person name="Gellesch M."/>
            <person name="Goldberg J."/>
            <person name="Griggs A."/>
            <person name="Gujja S."/>
            <person name="Heiman D."/>
            <person name="Hepburn T."/>
            <person name="Howarth C."/>
            <person name="Jen D."/>
            <person name="Larson L."/>
            <person name="Lewis B."/>
            <person name="Mehta T."/>
            <person name="Park D."/>
            <person name="Pearson M."/>
            <person name="Roberts A."/>
            <person name="Saif S."/>
            <person name="Shea T."/>
            <person name="Shenoy N."/>
            <person name="Sisk P."/>
            <person name="Stolte C."/>
            <person name="Sykes S."/>
            <person name="Walk T."/>
            <person name="White J."/>
            <person name="Yandava C."/>
            <person name="Klein B."/>
            <person name="McEwen J.G."/>
            <person name="Puccia R."/>
            <person name="Goldman G.H."/>
            <person name="Felipe M.S."/>
            <person name="Nino-Vega G."/>
            <person name="San-Blas G."/>
            <person name="Taylor J."/>
            <person name="Mendoza L."/>
            <person name="Galagan J."/>
            <person name="Nusbaum C."/>
            <person name="Birren B."/>
        </authorList>
    </citation>
    <scope>NUCLEOTIDE SEQUENCE [LARGE SCALE GENOMIC DNA]</scope>
    <source>
        <strain evidence="4">H88</strain>
    </source>
</reference>
<protein>
    <submittedName>
        <fullName evidence="2">Uncharacterized protein</fullName>
    </submittedName>
</protein>
<evidence type="ECO:0000256" key="1">
    <source>
        <dbReference type="SAM" id="MobiDB-lite"/>
    </source>
</evidence>
<evidence type="ECO:0000313" key="4">
    <source>
        <dbReference type="Proteomes" id="UP000008142"/>
    </source>
</evidence>
<gene>
    <name evidence="2" type="ORF">HCEG_08488</name>
    <name evidence="3" type="ORF">I7I53_12226</name>
</gene>
<evidence type="ECO:0000313" key="3">
    <source>
        <dbReference type="EMBL" id="QSS57897.1"/>
    </source>
</evidence>
<dbReference type="HOGENOM" id="CLU_1602230_0_0_1"/>
<organism evidence="4">
    <name type="scientific">Ajellomyces capsulatus (strain H88)</name>
    <name type="common">Darling's disease fungus</name>
    <name type="synonym">Histoplasma capsulatum</name>
    <dbReference type="NCBI Taxonomy" id="544711"/>
    <lineage>
        <taxon>Eukaryota</taxon>
        <taxon>Fungi</taxon>
        <taxon>Dikarya</taxon>
        <taxon>Ascomycota</taxon>
        <taxon>Pezizomycotina</taxon>
        <taxon>Eurotiomycetes</taxon>
        <taxon>Eurotiomycetidae</taxon>
        <taxon>Onygenales</taxon>
        <taxon>Ajellomycetaceae</taxon>
        <taxon>Histoplasma</taxon>
    </lineage>
</organism>
<dbReference type="Proteomes" id="UP000663419">
    <property type="component" value="Chromosome 6"/>
</dbReference>
<dbReference type="STRING" id="544711.F0UTP6"/>
<dbReference type="VEuPathDB" id="FungiDB:I7I53_12226"/>
<accession>F0UTP6</accession>